<proteinExistence type="inferred from homology"/>
<dbReference type="InterPro" id="IPR036291">
    <property type="entry name" value="NAD(P)-bd_dom_sf"/>
</dbReference>
<dbReference type="PRINTS" id="PR00080">
    <property type="entry name" value="SDRFAMILY"/>
</dbReference>
<keyword evidence="5" id="KW-1185">Reference proteome</keyword>
<dbReference type="PROSITE" id="PS00061">
    <property type="entry name" value="ADH_SHORT"/>
    <property type="match status" value="1"/>
</dbReference>
<dbReference type="InterPro" id="IPR002347">
    <property type="entry name" value="SDR_fam"/>
</dbReference>
<evidence type="ECO:0000313" key="4">
    <source>
        <dbReference type="EMBL" id="BBX53989.1"/>
    </source>
</evidence>
<sequence>MRPLTERDGVRSWNRVSCANSPAQGTGRRAVPDELSLGVRDWTNPLTGRAGPFDRMTVMSVLDSFRLDDKVVIVTGASSGLGVSFAQACAEAGADLVLAARRVDNLQQTCELVRAAGRRALAVATDVSEPADCQAMVDAAMTEFGRVDVLVNNAGVGTAVPATRETPEEFRAVVDINLNGSYWAAQACGRVMQPGSSVINISSVLGITTAGLPQAAYSASKAAIAGLTRDLAQQWGTRKGIRVNAIAPGFFASEMTDQYKPGYLESVIERSVLGRTGDPAELAATLVWLASPAGGYVTGQTIVVDGGVSIT</sequence>
<dbReference type="InterPro" id="IPR020904">
    <property type="entry name" value="Sc_DH/Rdtase_CS"/>
</dbReference>
<dbReference type="Proteomes" id="UP000466785">
    <property type="component" value="Chromosome"/>
</dbReference>
<feature type="domain" description="Ketoreductase" evidence="3">
    <location>
        <begin position="70"/>
        <end position="249"/>
    </location>
</feature>
<protein>
    <submittedName>
        <fullName evidence="4">Beta-ketoacyl-ACP reductase</fullName>
    </submittedName>
</protein>
<dbReference type="AlphaFoldDB" id="A0A6N4VHU7"/>
<dbReference type="KEGG" id="mpof:MPOR_50150"/>
<dbReference type="SMART" id="SM00822">
    <property type="entry name" value="PKS_KR"/>
    <property type="match status" value="1"/>
</dbReference>
<dbReference type="GO" id="GO:0016616">
    <property type="term" value="F:oxidoreductase activity, acting on the CH-OH group of donors, NAD or NADP as acceptor"/>
    <property type="evidence" value="ECO:0007669"/>
    <property type="project" value="TreeGrafter"/>
</dbReference>
<comment type="similarity">
    <text evidence="1">Belongs to the short-chain dehydrogenases/reductases (SDR) family.</text>
</comment>
<evidence type="ECO:0000259" key="3">
    <source>
        <dbReference type="SMART" id="SM00822"/>
    </source>
</evidence>
<dbReference type="EMBL" id="AP022570">
    <property type="protein sequence ID" value="BBX53989.1"/>
    <property type="molecule type" value="Genomic_DNA"/>
</dbReference>
<dbReference type="PRINTS" id="PR00081">
    <property type="entry name" value="GDHRDH"/>
</dbReference>
<gene>
    <name evidence="4" type="ORF">MPOR_50150</name>
</gene>
<dbReference type="Pfam" id="PF13561">
    <property type="entry name" value="adh_short_C2"/>
    <property type="match status" value="1"/>
</dbReference>
<name>A0A6N4VHU7_9MYCO</name>
<dbReference type="SUPFAM" id="SSF51735">
    <property type="entry name" value="NAD(P)-binding Rossmann-fold domains"/>
    <property type="match status" value="1"/>
</dbReference>
<dbReference type="PANTHER" id="PTHR42760">
    <property type="entry name" value="SHORT-CHAIN DEHYDROGENASES/REDUCTASES FAMILY MEMBER"/>
    <property type="match status" value="1"/>
</dbReference>
<evidence type="ECO:0000313" key="5">
    <source>
        <dbReference type="Proteomes" id="UP000466785"/>
    </source>
</evidence>
<accession>A0A6N4VHU7</accession>
<evidence type="ECO:0000256" key="2">
    <source>
        <dbReference type="ARBA" id="ARBA00023002"/>
    </source>
</evidence>
<dbReference type="Gene3D" id="3.40.50.720">
    <property type="entry name" value="NAD(P)-binding Rossmann-like Domain"/>
    <property type="match status" value="1"/>
</dbReference>
<keyword evidence="2" id="KW-0560">Oxidoreductase</keyword>
<dbReference type="InterPro" id="IPR057326">
    <property type="entry name" value="KR_dom"/>
</dbReference>
<organism evidence="4 5">
    <name type="scientific">Mycolicibacterium poriferae</name>
    <dbReference type="NCBI Taxonomy" id="39694"/>
    <lineage>
        <taxon>Bacteria</taxon>
        <taxon>Bacillati</taxon>
        <taxon>Actinomycetota</taxon>
        <taxon>Actinomycetes</taxon>
        <taxon>Mycobacteriales</taxon>
        <taxon>Mycobacteriaceae</taxon>
        <taxon>Mycolicibacterium</taxon>
    </lineage>
</organism>
<dbReference type="FunFam" id="3.40.50.720:FF:000084">
    <property type="entry name" value="Short-chain dehydrogenase reductase"/>
    <property type="match status" value="1"/>
</dbReference>
<evidence type="ECO:0000256" key="1">
    <source>
        <dbReference type="ARBA" id="ARBA00006484"/>
    </source>
</evidence>
<dbReference type="PANTHER" id="PTHR42760:SF133">
    <property type="entry name" value="3-OXOACYL-[ACYL-CARRIER-PROTEIN] REDUCTASE"/>
    <property type="match status" value="1"/>
</dbReference>
<reference evidence="4 5" key="1">
    <citation type="journal article" date="2019" name="Emerg. Microbes Infect.">
        <title>Comprehensive subspecies identification of 175 nontuberculous mycobacteria species based on 7547 genomic profiles.</title>
        <authorList>
            <person name="Matsumoto Y."/>
            <person name="Kinjo T."/>
            <person name="Motooka D."/>
            <person name="Nabeya D."/>
            <person name="Jung N."/>
            <person name="Uechi K."/>
            <person name="Horii T."/>
            <person name="Iida T."/>
            <person name="Fujita J."/>
            <person name="Nakamura S."/>
        </authorList>
    </citation>
    <scope>NUCLEOTIDE SEQUENCE [LARGE SCALE GENOMIC DNA]</scope>
    <source>
        <strain evidence="4 5">JCM 12603</strain>
    </source>
</reference>